<protein>
    <recommendedName>
        <fullName evidence="2">Aminotransferase-like plant mobile domain-containing protein</fullName>
    </recommendedName>
</protein>
<organism evidence="3 4">
    <name type="scientific">Nyssa sinensis</name>
    <dbReference type="NCBI Taxonomy" id="561372"/>
    <lineage>
        <taxon>Eukaryota</taxon>
        <taxon>Viridiplantae</taxon>
        <taxon>Streptophyta</taxon>
        <taxon>Embryophyta</taxon>
        <taxon>Tracheophyta</taxon>
        <taxon>Spermatophyta</taxon>
        <taxon>Magnoliopsida</taxon>
        <taxon>eudicotyledons</taxon>
        <taxon>Gunneridae</taxon>
        <taxon>Pentapetalae</taxon>
        <taxon>asterids</taxon>
        <taxon>Cornales</taxon>
        <taxon>Nyssaceae</taxon>
        <taxon>Nyssa</taxon>
    </lineage>
</organism>
<keyword evidence="1" id="KW-0175">Coiled coil</keyword>
<keyword evidence="4" id="KW-1185">Reference proteome</keyword>
<accession>A0A5J4ZGG2</accession>
<dbReference type="Proteomes" id="UP000325577">
    <property type="component" value="Linkage Group LG7"/>
</dbReference>
<dbReference type="EMBL" id="CM018050">
    <property type="protein sequence ID" value="KAA8517655.1"/>
    <property type="molecule type" value="Genomic_DNA"/>
</dbReference>
<dbReference type="Pfam" id="PF10536">
    <property type="entry name" value="PMD"/>
    <property type="match status" value="1"/>
</dbReference>
<dbReference type="AlphaFoldDB" id="A0A5J4ZGG2"/>
<feature type="domain" description="Aminotransferase-like plant mobile" evidence="2">
    <location>
        <begin position="53"/>
        <end position="276"/>
    </location>
</feature>
<name>A0A5J4ZGG2_9ASTE</name>
<dbReference type="PANTHER" id="PTHR34835">
    <property type="entry name" value="OS07G0283600 PROTEIN-RELATED"/>
    <property type="match status" value="1"/>
</dbReference>
<dbReference type="PANTHER" id="PTHR34835:SF14">
    <property type="entry name" value="SERINE_THREONINE-PROTEIN PHOSPHATASE 7 LONG FORM HOMOLOG ISOFORM X1"/>
    <property type="match status" value="1"/>
</dbReference>
<feature type="coiled-coil region" evidence="1">
    <location>
        <begin position="409"/>
        <end position="473"/>
    </location>
</feature>
<dbReference type="OrthoDB" id="684301at2759"/>
<sequence>MKKATRRSSVGPNIGSNSVKNFSSRFSLRSFVKRVGTLSDSQRRAIESMGFGNLLHMQNQMICKNLLVELMERWSSEKRAFILLPGKITIMPIDVALILGIRATGDPVILKEDEPFSELEREYGAALWNRKITITSIEERLDSLGGIVNEDFIRSFLLFIFGTLLFPNANGKVDSRYLSLLQDLDKVCHFAWGEAVLEDIFNWLCRRKEINVQYVGGCLIFLQIWCYEHIDIARPSMLECPLTFPRVCRWGNSRSHHRQWFTSKFKELQKNQILWKLQLSSDESEIAIIKELLEAQSDNIELYMSQDSSMNVSVDHGNNVRIRPQMIEQLVIDLENESEMDIVRELHGAQEDCSEHSRTSRNVSVVSTRNTDFLSTFDYESGVQTENMDQRWISQDDSTVLIISDEDDDDDYQRRNQILEEQNMELQKKLNDLKKENELLKNWFTSSPMLEEHVELKKEVESLRRENQLLSLSSIGLVARLERLVFDENVYVIEEQSSPWIENEDIVVNHE</sequence>
<evidence type="ECO:0000256" key="1">
    <source>
        <dbReference type="SAM" id="Coils"/>
    </source>
</evidence>
<gene>
    <name evidence="3" type="ORF">F0562_015129</name>
</gene>
<proteinExistence type="predicted"/>
<reference evidence="3 4" key="1">
    <citation type="submission" date="2019-09" db="EMBL/GenBank/DDBJ databases">
        <title>A chromosome-level genome assembly of the Chinese tupelo Nyssa sinensis.</title>
        <authorList>
            <person name="Yang X."/>
            <person name="Kang M."/>
            <person name="Yang Y."/>
            <person name="Xiong H."/>
            <person name="Wang M."/>
            <person name="Zhang Z."/>
            <person name="Wang Z."/>
            <person name="Wu H."/>
            <person name="Ma T."/>
            <person name="Liu J."/>
            <person name="Xi Z."/>
        </authorList>
    </citation>
    <scope>NUCLEOTIDE SEQUENCE [LARGE SCALE GENOMIC DNA]</scope>
    <source>
        <strain evidence="3">J267</strain>
        <tissue evidence="3">Leaf</tissue>
    </source>
</reference>
<evidence type="ECO:0000313" key="3">
    <source>
        <dbReference type="EMBL" id="KAA8517655.1"/>
    </source>
</evidence>
<evidence type="ECO:0000313" key="4">
    <source>
        <dbReference type="Proteomes" id="UP000325577"/>
    </source>
</evidence>
<dbReference type="InterPro" id="IPR019557">
    <property type="entry name" value="AminoTfrase-like_pln_mobile"/>
</dbReference>
<evidence type="ECO:0000259" key="2">
    <source>
        <dbReference type="Pfam" id="PF10536"/>
    </source>
</evidence>